<dbReference type="EMBL" id="JAKOGI010000127">
    <property type="protein sequence ID" value="KAJ8443063.1"/>
    <property type="molecule type" value="Genomic_DNA"/>
</dbReference>
<organism evidence="2 3">
    <name type="scientific">Carnegiea gigantea</name>
    <dbReference type="NCBI Taxonomy" id="171969"/>
    <lineage>
        <taxon>Eukaryota</taxon>
        <taxon>Viridiplantae</taxon>
        <taxon>Streptophyta</taxon>
        <taxon>Embryophyta</taxon>
        <taxon>Tracheophyta</taxon>
        <taxon>Spermatophyta</taxon>
        <taxon>Magnoliopsida</taxon>
        <taxon>eudicotyledons</taxon>
        <taxon>Gunneridae</taxon>
        <taxon>Pentapetalae</taxon>
        <taxon>Caryophyllales</taxon>
        <taxon>Cactineae</taxon>
        <taxon>Cactaceae</taxon>
        <taxon>Cactoideae</taxon>
        <taxon>Echinocereeae</taxon>
        <taxon>Carnegiea</taxon>
    </lineage>
</organism>
<dbReference type="InterPro" id="IPR021775">
    <property type="entry name" value="DUF3339"/>
</dbReference>
<keyword evidence="3" id="KW-1185">Reference proteome</keyword>
<protein>
    <submittedName>
        <fullName evidence="2">Uncharacterized protein</fullName>
    </submittedName>
</protein>
<dbReference type="AlphaFoldDB" id="A0A9Q1KGR4"/>
<gene>
    <name evidence="2" type="ORF">Cgig2_004268</name>
</gene>
<evidence type="ECO:0000313" key="2">
    <source>
        <dbReference type="EMBL" id="KAJ8443063.1"/>
    </source>
</evidence>
<dbReference type="Proteomes" id="UP001153076">
    <property type="component" value="Unassembled WGS sequence"/>
</dbReference>
<name>A0A9Q1KGR4_9CARY</name>
<reference evidence="2" key="1">
    <citation type="submission" date="2022-04" db="EMBL/GenBank/DDBJ databases">
        <title>Carnegiea gigantea Genome sequencing and assembly v2.</title>
        <authorList>
            <person name="Copetti D."/>
            <person name="Sanderson M.J."/>
            <person name="Burquez A."/>
            <person name="Wojciechowski M.F."/>
        </authorList>
    </citation>
    <scope>NUCLEOTIDE SEQUENCE</scope>
    <source>
        <strain evidence="2">SGP5-SGP5p</strain>
        <tissue evidence="2">Aerial part</tissue>
    </source>
</reference>
<dbReference type="Pfam" id="PF11820">
    <property type="entry name" value="DUF3339"/>
    <property type="match status" value="1"/>
</dbReference>
<sequence length="215" mass="24174">MASARFQFSLLFSCLVSLSIFSLKPVLVGVVLFVLLQPGLLFQIPGYNRSIELGGTFGAVVAFERVTSLVVARAVVIKPCDAFQWHKQGFKTRPFWAGMAELTRILALPFRVRAKMRGGERVTMEQPLHPSWNGERMIGPGKERQFSEEKIYDSFGFRTNLLALLPRIEQEESSTIGDSGAFEQPRIVEEEQTERAVAEQIERETNRGNEADPPN</sequence>
<accession>A0A9Q1KGR4</accession>
<proteinExistence type="predicted"/>
<evidence type="ECO:0000313" key="3">
    <source>
        <dbReference type="Proteomes" id="UP001153076"/>
    </source>
</evidence>
<evidence type="ECO:0000256" key="1">
    <source>
        <dbReference type="SAM" id="MobiDB-lite"/>
    </source>
</evidence>
<feature type="compositionally biased region" description="Basic and acidic residues" evidence="1">
    <location>
        <begin position="186"/>
        <end position="215"/>
    </location>
</feature>
<feature type="region of interest" description="Disordered" evidence="1">
    <location>
        <begin position="173"/>
        <end position="215"/>
    </location>
</feature>
<comment type="caution">
    <text evidence="2">The sequence shown here is derived from an EMBL/GenBank/DDBJ whole genome shotgun (WGS) entry which is preliminary data.</text>
</comment>